<proteinExistence type="predicted"/>
<dbReference type="Proteomes" id="UP000308760">
    <property type="component" value="Unassembled WGS sequence"/>
</dbReference>
<evidence type="ECO:0000313" key="2">
    <source>
        <dbReference type="EMBL" id="THV33370.1"/>
    </source>
</evidence>
<name>A0A4S8PQF8_9ACTN</name>
<dbReference type="PANTHER" id="PTHR34846:SF11">
    <property type="entry name" value="4-CARBOXYMUCONOLACTONE DECARBOXYLASE FAMILY PROTEIN (AFU_ORTHOLOGUE AFUA_6G11590)"/>
    <property type="match status" value="1"/>
</dbReference>
<organism evidence="2 3">
    <name type="scientific">Glycomyces buryatensis</name>
    <dbReference type="NCBI Taxonomy" id="2570927"/>
    <lineage>
        <taxon>Bacteria</taxon>
        <taxon>Bacillati</taxon>
        <taxon>Actinomycetota</taxon>
        <taxon>Actinomycetes</taxon>
        <taxon>Glycomycetales</taxon>
        <taxon>Glycomycetaceae</taxon>
        <taxon>Glycomyces</taxon>
    </lineage>
</organism>
<dbReference type="AlphaFoldDB" id="A0A4S8PQF8"/>
<feature type="domain" description="Carboxymuconolactone decarboxylase-like" evidence="1">
    <location>
        <begin position="40"/>
        <end position="122"/>
    </location>
</feature>
<evidence type="ECO:0000313" key="3">
    <source>
        <dbReference type="Proteomes" id="UP000308760"/>
    </source>
</evidence>
<keyword evidence="3" id="KW-1185">Reference proteome</keyword>
<dbReference type="OrthoDB" id="4704294at2"/>
<dbReference type="GO" id="GO:0051920">
    <property type="term" value="F:peroxiredoxin activity"/>
    <property type="evidence" value="ECO:0007669"/>
    <property type="project" value="InterPro"/>
</dbReference>
<evidence type="ECO:0000259" key="1">
    <source>
        <dbReference type="Pfam" id="PF02627"/>
    </source>
</evidence>
<sequence length="173" mass="18891">MYDSPVSRLPAAPLPASAQARLVAVGRGPINLHRSLAHAPAMLAPMLDLIHAVRYESAVARVYREILICRIAQIEGSDYELAHHLPMARDAGVDARQLEQLDHWAEADCFSAAERAVLSYAEHLGTGVPWDAAGLDDHFSPAEQTELTVAGATYVAVARILRSLEVRIDDHLR</sequence>
<comment type="caution">
    <text evidence="2">The sequence shown here is derived from an EMBL/GenBank/DDBJ whole genome shotgun (WGS) entry which is preliminary data.</text>
</comment>
<dbReference type="PANTHER" id="PTHR34846">
    <property type="entry name" value="4-CARBOXYMUCONOLACTONE DECARBOXYLASE FAMILY PROTEIN (AFU_ORTHOLOGUE AFUA_6G11590)"/>
    <property type="match status" value="1"/>
</dbReference>
<gene>
    <name evidence="2" type="ORF">FAB82_24780</name>
</gene>
<accession>A0A4S8PQF8</accession>
<dbReference type="InterPro" id="IPR003779">
    <property type="entry name" value="CMD-like"/>
</dbReference>
<dbReference type="EMBL" id="STGY01000083">
    <property type="protein sequence ID" value="THV33370.1"/>
    <property type="molecule type" value="Genomic_DNA"/>
</dbReference>
<reference evidence="2 3" key="2">
    <citation type="submission" date="2019-05" db="EMBL/GenBank/DDBJ databases">
        <title>Glycomyces buryatensis sp. nov.</title>
        <authorList>
            <person name="Nikitina E."/>
        </authorList>
    </citation>
    <scope>NUCLEOTIDE SEQUENCE [LARGE SCALE GENOMIC DNA]</scope>
    <source>
        <strain evidence="2 3">18</strain>
    </source>
</reference>
<dbReference type="InterPro" id="IPR029032">
    <property type="entry name" value="AhpD-like"/>
</dbReference>
<dbReference type="Pfam" id="PF02627">
    <property type="entry name" value="CMD"/>
    <property type="match status" value="1"/>
</dbReference>
<protein>
    <submittedName>
        <fullName evidence="2">Carboxymuconolactone decarboxylase family protein</fullName>
    </submittedName>
</protein>
<dbReference type="Gene3D" id="1.20.1290.10">
    <property type="entry name" value="AhpD-like"/>
    <property type="match status" value="1"/>
</dbReference>
<reference evidence="3" key="1">
    <citation type="submission" date="2019-04" db="EMBL/GenBank/DDBJ databases">
        <title>Nocardioides xinjiangensis sp. nov.</title>
        <authorList>
            <person name="Liu S."/>
        </authorList>
    </citation>
    <scope>NUCLEOTIDE SEQUENCE [LARGE SCALE GENOMIC DNA]</scope>
    <source>
        <strain evidence="3">18</strain>
    </source>
</reference>
<dbReference type="SUPFAM" id="SSF69118">
    <property type="entry name" value="AhpD-like"/>
    <property type="match status" value="1"/>
</dbReference>